<evidence type="ECO:0000259" key="70">
    <source>
        <dbReference type="PROSITE" id="PS50075"/>
    </source>
</evidence>
<comment type="catalytic activity">
    <reaction evidence="30">
        <text>(3R)-hydroxydecanoyl-[ACP] = (2E)-decenoyl-[ACP] + H2O</text>
        <dbReference type="Rhea" id="RHEA:41860"/>
        <dbReference type="Rhea" id="RHEA-COMP:9638"/>
        <dbReference type="Rhea" id="RHEA-COMP:9639"/>
        <dbReference type="ChEBI" id="CHEBI:15377"/>
        <dbReference type="ChEBI" id="CHEBI:78466"/>
        <dbReference type="ChEBI" id="CHEBI:78467"/>
    </reaction>
    <physiologicalReaction direction="left-to-right" evidence="30">
        <dbReference type="Rhea" id="RHEA:41861"/>
    </physiologicalReaction>
</comment>
<protein>
    <recommendedName>
        <fullName evidence="10">Fatty acid synthase</fullName>
        <ecNumber evidence="5">1.1.1.100</ecNumber>
        <ecNumber evidence="2">1.3.1.39</ecNumber>
        <ecNumber evidence="8">2.3.1.38</ecNumber>
        <ecNumber evidence="9">2.3.1.39</ecNumber>
        <ecNumber evidence="7">2.3.1.41</ecNumber>
        <ecNumber evidence="4">2.3.1.85</ecNumber>
        <ecNumber evidence="3">3.1.2.14</ecNumber>
        <ecNumber evidence="6">4.2.1.59</ecNumber>
    </recommendedName>
</protein>
<feature type="region of interest" description="C-terminal hotdog fold" evidence="69">
    <location>
        <begin position="984"/>
        <end position="1111"/>
    </location>
</feature>
<comment type="catalytic activity">
    <reaction evidence="44">
        <text>dodecanoyl-[ACP] + malonyl-[ACP] + H(+) = 3-oxotetradecanoyl-[ACP] + holo-[ACP] + CO2</text>
        <dbReference type="Rhea" id="RHEA:41884"/>
        <dbReference type="Rhea" id="RHEA-COMP:9623"/>
        <dbReference type="Rhea" id="RHEA-COMP:9644"/>
        <dbReference type="Rhea" id="RHEA-COMP:9645"/>
        <dbReference type="Rhea" id="RHEA-COMP:9685"/>
        <dbReference type="ChEBI" id="CHEBI:15378"/>
        <dbReference type="ChEBI" id="CHEBI:16526"/>
        <dbReference type="ChEBI" id="CHEBI:64479"/>
        <dbReference type="ChEBI" id="CHEBI:65264"/>
        <dbReference type="ChEBI" id="CHEBI:78449"/>
        <dbReference type="ChEBI" id="CHEBI:78473"/>
    </reaction>
    <physiologicalReaction direction="left-to-right" evidence="44">
        <dbReference type="Rhea" id="RHEA:41885"/>
    </physiologicalReaction>
</comment>
<dbReference type="EC" id="2.3.1.38" evidence="8"/>
<dbReference type="EC" id="3.1.2.14" evidence="3"/>
<evidence type="ECO:0000256" key="55">
    <source>
        <dbReference type="ARBA" id="ARBA00048571"/>
    </source>
</evidence>
<dbReference type="InterPro" id="IPR014031">
    <property type="entry name" value="Ketoacyl_synth_C"/>
</dbReference>
<feature type="active site" description="Proton acceptor; for dehydratase activity" evidence="69">
    <location>
        <position position="878"/>
    </location>
</feature>
<comment type="catalytic activity">
    <reaction evidence="34">
        <text>(3R)-hydroxyhexadecanoyl-[ACP] = (2E)-hexadecenoyl-[ACP] + H2O</text>
        <dbReference type="Rhea" id="RHEA:41908"/>
        <dbReference type="Rhea" id="RHEA-COMP:9650"/>
        <dbReference type="Rhea" id="RHEA-COMP:9651"/>
        <dbReference type="ChEBI" id="CHEBI:15377"/>
        <dbReference type="ChEBI" id="CHEBI:78480"/>
        <dbReference type="ChEBI" id="CHEBI:78481"/>
    </reaction>
    <physiologicalReaction direction="left-to-right" evidence="34">
        <dbReference type="Rhea" id="RHEA:41909"/>
    </physiologicalReaction>
</comment>
<comment type="catalytic activity">
    <reaction evidence="55">
        <text>3-oxohexanoyl-[ACP] + NADPH + H(+) = (3R)-hydroxyhexanoyl-[ACP] + NADP(+)</text>
        <dbReference type="Rhea" id="RHEA:41824"/>
        <dbReference type="Rhea" id="RHEA-COMP:9629"/>
        <dbReference type="Rhea" id="RHEA-COMP:9630"/>
        <dbReference type="ChEBI" id="CHEBI:15378"/>
        <dbReference type="ChEBI" id="CHEBI:57783"/>
        <dbReference type="ChEBI" id="CHEBI:58349"/>
        <dbReference type="ChEBI" id="CHEBI:78456"/>
        <dbReference type="ChEBI" id="CHEBI:78457"/>
    </reaction>
    <physiologicalReaction direction="left-to-right" evidence="55">
        <dbReference type="Rhea" id="RHEA:41825"/>
    </physiologicalReaction>
</comment>
<dbReference type="PROSITE" id="PS00012">
    <property type="entry name" value="PHOSPHOPANTETHEINE"/>
    <property type="match status" value="1"/>
</dbReference>
<dbReference type="InterPro" id="IPR014043">
    <property type="entry name" value="Acyl_transferase_dom"/>
</dbReference>
<evidence type="ECO:0000256" key="64">
    <source>
        <dbReference type="ARBA" id="ARBA00049414"/>
    </source>
</evidence>
<evidence type="ECO:0000256" key="25">
    <source>
        <dbReference type="ARBA" id="ARBA00023239"/>
    </source>
</evidence>
<evidence type="ECO:0000256" key="26">
    <source>
        <dbReference type="ARBA" id="ARBA00023268"/>
    </source>
</evidence>
<evidence type="ECO:0000256" key="63">
    <source>
        <dbReference type="ARBA" id="ARBA00049263"/>
    </source>
</evidence>
<keyword evidence="25" id="KW-0456">Lyase</keyword>
<evidence type="ECO:0000256" key="32">
    <source>
        <dbReference type="ARBA" id="ARBA00023398"/>
    </source>
</evidence>
<evidence type="ECO:0000256" key="28">
    <source>
        <dbReference type="ARBA" id="ARBA00023351"/>
    </source>
</evidence>
<evidence type="ECO:0000256" key="21">
    <source>
        <dbReference type="ARBA" id="ARBA00023002"/>
    </source>
</evidence>
<dbReference type="SUPFAM" id="SSF50129">
    <property type="entry name" value="GroES-like"/>
    <property type="match status" value="1"/>
</dbReference>
<evidence type="ECO:0000256" key="7">
    <source>
        <dbReference type="ARBA" id="ARBA00013191"/>
    </source>
</evidence>
<keyword evidence="22" id="KW-0520">NAD</keyword>
<comment type="catalytic activity">
    <reaction evidence="68">
        <text>octanoyl-[ACP] + malonyl-[ACP] + H(+) = 3-oxodecanoyl-[ACP] + holo-[ACP] + CO2</text>
        <dbReference type="Rhea" id="RHEA:41852"/>
        <dbReference type="Rhea" id="RHEA-COMP:9623"/>
        <dbReference type="Rhea" id="RHEA-COMP:9636"/>
        <dbReference type="Rhea" id="RHEA-COMP:9637"/>
        <dbReference type="Rhea" id="RHEA-COMP:9685"/>
        <dbReference type="ChEBI" id="CHEBI:15378"/>
        <dbReference type="ChEBI" id="CHEBI:16526"/>
        <dbReference type="ChEBI" id="CHEBI:64479"/>
        <dbReference type="ChEBI" id="CHEBI:78449"/>
        <dbReference type="ChEBI" id="CHEBI:78463"/>
        <dbReference type="ChEBI" id="CHEBI:78464"/>
    </reaction>
    <physiologicalReaction direction="left-to-right" evidence="68">
        <dbReference type="Rhea" id="RHEA:41853"/>
    </physiologicalReaction>
</comment>
<evidence type="ECO:0000256" key="68">
    <source>
        <dbReference type="ARBA" id="ARBA00049533"/>
    </source>
</evidence>
<evidence type="ECO:0000256" key="19">
    <source>
        <dbReference type="ARBA" id="ARBA00022898"/>
    </source>
</evidence>
<dbReference type="OrthoDB" id="329835at2759"/>
<dbReference type="InterPro" id="IPR016039">
    <property type="entry name" value="Thiolase-like"/>
</dbReference>
<evidence type="ECO:0000256" key="56">
    <source>
        <dbReference type="ARBA" id="ARBA00048650"/>
    </source>
</evidence>
<comment type="catalytic activity">
    <reaction evidence="65">
        <text>3-oxooctanoyl-[ACP] + NADPH + H(+) = (3R)-hydroxyoctanoyl-[ACP] + NADP(+)</text>
        <dbReference type="Rhea" id="RHEA:41840"/>
        <dbReference type="Rhea" id="RHEA-COMP:9633"/>
        <dbReference type="Rhea" id="RHEA-COMP:9634"/>
        <dbReference type="ChEBI" id="CHEBI:15378"/>
        <dbReference type="ChEBI" id="CHEBI:57783"/>
        <dbReference type="ChEBI" id="CHEBI:58349"/>
        <dbReference type="ChEBI" id="CHEBI:78460"/>
        <dbReference type="ChEBI" id="CHEBI:78461"/>
    </reaction>
    <physiologicalReaction direction="left-to-right" evidence="65">
        <dbReference type="Rhea" id="RHEA:41841"/>
    </physiologicalReaction>
</comment>
<dbReference type="GO" id="GO:0004313">
    <property type="term" value="F:[acyl-carrier-protein] S-acetyltransferase activity"/>
    <property type="evidence" value="ECO:0007669"/>
    <property type="project" value="UniProtKB-EC"/>
</dbReference>
<dbReference type="SMART" id="SM00826">
    <property type="entry name" value="PKS_DH"/>
    <property type="match status" value="1"/>
</dbReference>
<dbReference type="SMART" id="SM00822">
    <property type="entry name" value="PKS_KR"/>
    <property type="match status" value="1"/>
</dbReference>
<dbReference type="InterPro" id="IPR042104">
    <property type="entry name" value="PKS_dehydratase_sf"/>
</dbReference>
<dbReference type="Pfam" id="PF08659">
    <property type="entry name" value="KR"/>
    <property type="match status" value="1"/>
</dbReference>
<evidence type="ECO:0000256" key="41">
    <source>
        <dbReference type="ARBA" id="ARBA00047440"/>
    </source>
</evidence>
<dbReference type="InterPro" id="IPR006162">
    <property type="entry name" value="Ppantetheine_attach_site"/>
</dbReference>
<dbReference type="Pfam" id="PF00975">
    <property type="entry name" value="Thioesterase"/>
    <property type="match status" value="1"/>
</dbReference>
<keyword evidence="24" id="KW-0275">Fatty acid biosynthesis</keyword>
<comment type="catalytic activity">
    <reaction evidence="56">
        <text>a 2,3-saturated acyl-[ACP] + NADP(+) = a (2E)-enoyl-[ACP] + NADPH + H(+)</text>
        <dbReference type="Rhea" id="RHEA:22564"/>
        <dbReference type="Rhea" id="RHEA-COMP:9925"/>
        <dbReference type="Rhea" id="RHEA-COMP:9926"/>
        <dbReference type="ChEBI" id="CHEBI:15378"/>
        <dbReference type="ChEBI" id="CHEBI:57783"/>
        <dbReference type="ChEBI" id="CHEBI:58349"/>
        <dbReference type="ChEBI" id="CHEBI:78784"/>
        <dbReference type="ChEBI" id="CHEBI:78785"/>
        <dbReference type="EC" id="1.3.1.39"/>
    </reaction>
    <physiologicalReaction direction="right-to-left" evidence="56">
        <dbReference type="Rhea" id="RHEA:22566"/>
    </physiologicalReaction>
</comment>
<evidence type="ECO:0000256" key="43">
    <source>
        <dbReference type="ARBA" id="ARBA00047500"/>
    </source>
</evidence>
<dbReference type="Gene3D" id="3.40.50.720">
    <property type="entry name" value="NAD(P)-binding Rossmann-like Domain"/>
    <property type="match status" value="1"/>
</dbReference>
<feature type="active site" description="Proton donor; for dehydratase activity" evidence="69">
    <location>
        <position position="1034"/>
    </location>
</feature>
<dbReference type="SUPFAM" id="SSF53474">
    <property type="entry name" value="alpha/beta-Hydrolases"/>
    <property type="match status" value="1"/>
</dbReference>
<evidence type="ECO:0000256" key="20">
    <source>
        <dbReference type="ARBA" id="ARBA00022990"/>
    </source>
</evidence>
<dbReference type="InterPro" id="IPR036291">
    <property type="entry name" value="NAD(P)-bd_dom_sf"/>
</dbReference>
<dbReference type="Pfam" id="PF00550">
    <property type="entry name" value="PP-binding"/>
    <property type="match status" value="1"/>
</dbReference>
<comment type="catalytic activity">
    <reaction evidence="54">
        <text>a fatty acyl-[ACP] + malonyl-[ACP] + H(+) = a 3-oxoacyl-[ACP] + holo-[ACP] + CO2</text>
        <dbReference type="Rhea" id="RHEA:22836"/>
        <dbReference type="Rhea" id="RHEA-COMP:9623"/>
        <dbReference type="Rhea" id="RHEA-COMP:9685"/>
        <dbReference type="Rhea" id="RHEA-COMP:9916"/>
        <dbReference type="Rhea" id="RHEA-COMP:14125"/>
        <dbReference type="ChEBI" id="CHEBI:15378"/>
        <dbReference type="ChEBI" id="CHEBI:16526"/>
        <dbReference type="ChEBI" id="CHEBI:64479"/>
        <dbReference type="ChEBI" id="CHEBI:78449"/>
        <dbReference type="ChEBI" id="CHEBI:78776"/>
        <dbReference type="ChEBI" id="CHEBI:138651"/>
        <dbReference type="EC" id="2.3.1.41"/>
    </reaction>
    <physiologicalReaction direction="left-to-right" evidence="54">
        <dbReference type="Rhea" id="RHEA:22837"/>
    </physiologicalReaction>
</comment>
<comment type="catalytic activity">
    <reaction evidence="40">
        <text>a (3R)-hydroxyacyl-[ACP] + NADP(+) = a 3-oxoacyl-[ACP] + NADPH + H(+)</text>
        <dbReference type="Rhea" id="RHEA:17397"/>
        <dbReference type="Rhea" id="RHEA-COMP:9916"/>
        <dbReference type="Rhea" id="RHEA-COMP:9945"/>
        <dbReference type="ChEBI" id="CHEBI:15378"/>
        <dbReference type="ChEBI" id="CHEBI:57783"/>
        <dbReference type="ChEBI" id="CHEBI:58349"/>
        <dbReference type="ChEBI" id="CHEBI:78776"/>
        <dbReference type="ChEBI" id="CHEBI:78827"/>
        <dbReference type="EC" id="1.1.1.100"/>
    </reaction>
    <physiologicalReaction direction="right-to-left" evidence="40">
        <dbReference type="Rhea" id="RHEA:17399"/>
    </physiologicalReaction>
</comment>
<comment type="catalytic activity">
    <reaction evidence="66">
        <text>butanoyl-[ACP] + malonyl-[ACP] + H(+) = 3-oxohexanoyl-[ACP] + holo-[ACP] + CO2</text>
        <dbReference type="Rhea" id="RHEA:41820"/>
        <dbReference type="Rhea" id="RHEA-COMP:9623"/>
        <dbReference type="Rhea" id="RHEA-COMP:9628"/>
        <dbReference type="Rhea" id="RHEA-COMP:9629"/>
        <dbReference type="Rhea" id="RHEA-COMP:9685"/>
        <dbReference type="ChEBI" id="CHEBI:15378"/>
        <dbReference type="ChEBI" id="CHEBI:16526"/>
        <dbReference type="ChEBI" id="CHEBI:64479"/>
        <dbReference type="ChEBI" id="CHEBI:78449"/>
        <dbReference type="ChEBI" id="CHEBI:78454"/>
        <dbReference type="ChEBI" id="CHEBI:78456"/>
    </reaction>
    <physiologicalReaction direction="left-to-right" evidence="66">
        <dbReference type="Rhea" id="RHEA:41821"/>
    </physiologicalReaction>
</comment>
<comment type="catalytic activity">
    <reaction evidence="57">
        <text>holo-[ACP] + acetyl-CoA = acetyl-[ACP] + CoA</text>
        <dbReference type="Rhea" id="RHEA:41788"/>
        <dbReference type="Rhea" id="RHEA-COMP:9621"/>
        <dbReference type="Rhea" id="RHEA-COMP:9685"/>
        <dbReference type="ChEBI" id="CHEBI:57287"/>
        <dbReference type="ChEBI" id="CHEBI:57288"/>
        <dbReference type="ChEBI" id="CHEBI:64479"/>
        <dbReference type="ChEBI" id="CHEBI:78446"/>
        <dbReference type="EC" id="2.3.1.38"/>
    </reaction>
    <physiologicalReaction direction="left-to-right" evidence="57">
        <dbReference type="Rhea" id="RHEA:41789"/>
    </physiologicalReaction>
</comment>
<evidence type="ECO:0000256" key="15">
    <source>
        <dbReference type="ARBA" id="ARBA00022799"/>
    </source>
</evidence>
<comment type="catalytic activity">
    <reaction evidence="27">
        <text>(3R)-hydroxyoctanoyl-[ACP] = (2E)-octenoyl-[ACP] + H2O</text>
        <dbReference type="Rhea" id="RHEA:41844"/>
        <dbReference type="Rhea" id="RHEA-COMP:9634"/>
        <dbReference type="Rhea" id="RHEA-COMP:9635"/>
        <dbReference type="ChEBI" id="CHEBI:15377"/>
        <dbReference type="ChEBI" id="CHEBI:78461"/>
        <dbReference type="ChEBI" id="CHEBI:78462"/>
    </reaction>
    <physiologicalReaction direction="left-to-right" evidence="27">
        <dbReference type="Rhea" id="RHEA:41845"/>
    </physiologicalReaction>
</comment>
<dbReference type="Gene3D" id="3.40.366.10">
    <property type="entry name" value="Malonyl-Coenzyme A Acyl Carrier Protein, domain 2"/>
    <property type="match status" value="1"/>
</dbReference>
<dbReference type="SUPFAM" id="SSF47336">
    <property type="entry name" value="ACP-like"/>
    <property type="match status" value="1"/>
</dbReference>
<comment type="catalytic activity">
    <reaction evidence="43">
        <text>(2E)-butenoyl-[ACP] + NADPH + H(+) = butanoyl-[ACP] + NADP(+)</text>
        <dbReference type="Rhea" id="RHEA:41812"/>
        <dbReference type="Rhea" id="RHEA-COMP:9627"/>
        <dbReference type="Rhea" id="RHEA-COMP:9628"/>
        <dbReference type="ChEBI" id="CHEBI:15378"/>
        <dbReference type="ChEBI" id="CHEBI:57783"/>
        <dbReference type="ChEBI" id="CHEBI:58349"/>
        <dbReference type="ChEBI" id="CHEBI:78453"/>
        <dbReference type="ChEBI" id="CHEBI:78454"/>
    </reaction>
    <physiologicalReaction direction="left-to-right" evidence="43">
        <dbReference type="Rhea" id="RHEA:41813"/>
    </physiologicalReaction>
</comment>
<evidence type="ECO:0000256" key="45">
    <source>
        <dbReference type="ARBA" id="ARBA00047810"/>
    </source>
</evidence>
<comment type="catalytic activity">
    <reaction evidence="59">
        <text>3-oxotetradecanoyl-[ACP] + NADPH + H(+) = (3R)-hydroxytetradecanoyl-[ACP] + NADP(+)</text>
        <dbReference type="Rhea" id="RHEA:41888"/>
        <dbReference type="Rhea" id="RHEA-COMP:9645"/>
        <dbReference type="Rhea" id="RHEA-COMP:9646"/>
        <dbReference type="ChEBI" id="CHEBI:15378"/>
        <dbReference type="ChEBI" id="CHEBI:57783"/>
        <dbReference type="ChEBI" id="CHEBI:58349"/>
        <dbReference type="ChEBI" id="CHEBI:78473"/>
        <dbReference type="ChEBI" id="CHEBI:78474"/>
    </reaction>
    <physiologicalReaction direction="left-to-right" evidence="59">
        <dbReference type="Rhea" id="RHEA:41889"/>
    </physiologicalReaction>
</comment>
<dbReference type="RefSeq" id="XP_028990269.1">
    <property type="nucleotide sequence ID" value="XM_029134436.3"/>
</dbReference>
<dbReference type="Gene3D" id="3.10.129.110">
    <property type="entry name" value="Polyketide synthase dehydratase"/>
    <property type="match status" value="1"/>
</dbReference>
<dbReference type="InterPro" id="IPR020807">
    <property type="entry name" value="PKS_DH"/>
</dbReference>
<dbReference type="InterPro" id="IPR020806">
    <property type="entry name" value="PKS_PP-bd"/>
</dbReference>
<comment type="catalytic activity">
    <reaction evidence="67">
        <text>(2E)-decenoyl-[ACP] + NADPH + H(+) = decanoyl-[ACP] + NADP(+)</text>
        <dbReference type="Rhea" id="RHEA:41864"/>
        <dbReference type="Rhea" id="RHEA-COMP:9639"/>
        <dbReference type="Rhea" id="RHEA-COMP:9640"/>
        <dbReference type="ChEBI" id="CHEBI:15378"/>
        <dbReference type="ChEBI" id="CHEBI:57783"/>
        <dbReference type="ChEBI" id="CHEBI:58349"/>
        <dbReference type="ChEBI" id="CHEBI:78467"/>
        <dbReference type="ChEBI" id="CHEBI:78468"/>
    </reaction>
    <physiologicalReaction direction="left-to-right" evidence="67">
        <dbReference type="Rhea" id="RHEA:41865"/>
    </physiologicalReaction>
</comment>
<dbReference type="SMART" id="SM00823">
    <property type="entry name" value="PKS_PP"/>
    <property type="match status" value="1"/>
</dbReference>
<evidence type="ECO:0000256" key="46">
    <source>
        <dbReference type="ARBA" id="ARBA00047897"/>
    </source>
</evidence>
<evidence type="ECO:0000256" key="14">
    <source>
        <dbReference type="ARBA" id="ARBA00022679"/>
    </source>
</evidence>
<dbReference type="InterPro" id="IPR016036">
    <property type="entry name" value="Malonyl_transacylase_ACP-bd"/>
</dbReference>
<dbReference type="Proteomes" id="UP000515150">
    <property type="component" value="Chromosome 19"/>
</dbReference>
<comment type="catalytic activity">
    <reaction evidence="52">
        <text>holo-[ACP] + malonyl-CoA = malonyl-[ACP] + CoA</text>
        <dbReference type="Rhea" id="RHEA:41792"/>
        <dbReference type="Rhea" id="RHEA-COMP:9623"/>
        <dbReference type="Rhea" id="RHEA-COMP:9685"/>
        <dbReference type="ChEBI" id="CHEBI:57287"/>
        <dbReference type="ChEBI" id="CHEBI:57384"/>
        <dbReference type="ChEBI" id="CHEBI:64479"/>
        <dbReference type="ChEBI" id="CHEBI:78449"/>
        <dbReference type="EC" id="2.3.1.39"/>
    </reaction>
    <physiologicalReaction direction="left-to-right" evidence="52">
        <dbReference type="Rhea" id="RHEA:41793"/>
    </physiologicalReaction>
</comment>
<dbReference type="Gene3D" id="1.10.1200.10">
    <property type="entry name" value="ACP-like"/>
    <property type="match status" value="1"/>
</dbReference>
<comment type="catalytic activity">
    <reaction evidence="28">
        <text>(3R)-hydroxydodecanoyl-[ACP] = (2E)-dodecenoyl-[ACP] + H2O</text>
        <dbReference type="Rhea" id="RHEA:41876"/>
        <dbReference type="Rhea" id="RHEA-COMP:9642"/>
        <dbReference type="Rhea" id="RHEA-COMP:9643"/>
        <dbReference type="ChEBI" id="CHEBI:15377"/>
        <dbReference type="ChEBI" id="CHEBI:78470"/>
        <dbReference type="ChEBI" id="CHEBI:78472"/>
    </reaction>
    <physiologicalReaction direction="left-to-right" evidence="28">
        <dbReference type="Rhea" id="RHEA:41877"/>
    </physiologicalReaction>
</comment>
<dbReference type="SUPFAM" id="SSF53901">
    <property type="entry name" value="Thiolase-like"/>
    <property type="match status" value="1"/>
</dbReference>
<feature type="domain" description="Carrier" evidence="70">
    <location>
        <begin position="2120"/>
        <end position="2200"/>
    </location>
</feature>
<comment type="catalytic activity">
    <reaction evidence="50">
        <text>(2E)-dodecenoyl-[ACP] + NADPH + H(+) = dodecanoyl-[ACP] + NADP(+)</text>
        <dbReference type="Rhea" id="RHEA:41880"/>
        <dbReference type="Rhea" id="RHEA-COMP:9643"/>
        <dbReference type="Rhea" id="RHEA-COMP:9644"/>
        <dbReference type="ChEBI" id="CHEBI:15378"/>
        <dbReference type="ChEBI" id="CHEBI:57783"/>
        <dbReference type="ChEBI" id="CHEBI:58349"/>
        <dbReference type="ChEBI" id="CHEBI:65264"/>
        <dbReference type="ChEBI" id="CHEBI:78472"/>
    </reaction>
    <physiologicalReaction direction="left-to-right" evidence="50">
        <dbReference type="Rhea" id="RHEA:41881"/>
    </physiologicalReaction>
</comment>
<dbReference type="PROSITE" id="PS50075">
    <property type="entry name" value="CARRIER"/>
    <property type="match status" value="1"/>
</dbReference>
<keyword evidence="18" id="KW-0521">NADP</keyword>
<evidence type="ECO:0000259" key="71">
    <source>
        <dbReference type="PROSITE" id="PS52004"/>
    </source>
</evidence>
<dbReference type="Gene3D" id="3.40.50.150">
    <property type="entry name" value="Vaccinia Virus protein VP39"/>
    <property type="match status" value="1"/>
</dbReference>
<evidence type="ECO:0000256" key="58">
    <source>
        <dbReference type="ARBA" id="ARBA00048704"/>
    </source>
</evidence>
<dbReference type="InterPro" id="IPR049552">
    <property type="entry name" value="PKS_DH_N"/>
</dbReference>
<dbReference type="FunFam" id="3.90.180.10:FF:000015">
    <property type="entry name" value="Fatty acid synthase"/>
    <property type="match status" value="1"/>
</dbReference>
<evidence type="ECO:0000256" key="38">
    <source>
        <dbReference type="ARBA" id="ARBA00047300"/>
    </source>
</evidence>
<dbReference type="InterPro" id="IPR001031">
    <property type="entry name" value="Thioesterase"/>
</dbReference>
<comment type="catalytic activity">
    <reaction evidence="51">
        <text>tetradecanoyl-[ACP] + H2O = tetradecanoate + holo-[ACP] + H(+)</text>
        <dbReference type="Rhea" id="RHEA:30123"/>
        <dbReference type="Rhea" id="RHEA-COMP:9648"/>
        <dbReference type="Rhea" id="RHEA-COMP:9685"/>
        <dbReference type="ChEBI" id="CHEBI:15377"/>
        <dbReference type="ChEBI" id="CHEBI:15378"/>
        <dbReference type="ChEBI" id="CHEBI:30807"/>
        <dbReference type="ChEBI" id="CHEBI:64479"/>
        <dbReference type="ChEBI" id="CHEBI:78477"/>
        <dbReference type="EC" id="3.1.2.14"/>
    </reaction>
    <physiologicalReaction direction="left-to-right" evidence="51">
        <dbReference type="Rhea" id="RHEA:30124"/>
    </physiologicalReaction>
</comment>
<keyword evidence="21" id="KW-0560">Oxidoreductase</keyword>
<evidence type="ECO:0000256" key="24">
    <source>
        <dbReference type="ARBA" id="ARBA00023160"/>
    </source>
</evidence>
<evidence type="ECO:0000256" key="44">
    <source>
        <dbReference type="ARBA" id="ARBA00047578"/>
    </source>
</evidence>
<dbReference type="Pfam" id="PF00698">
    <property type="entry name" value="Acyl_transf_1"/>
    <property type="match status" value="1"/>
</dbReference>
<dbReference type="EC" id="2.3.1.85" evidence="4"/>
<dbReference type="GO" id="GO:0141148">
    <property type="term" value="F:enoyl-[acyl-carrier-protein] reductase (NADPH) activity"/>
    <property type="evidence" value="ECO:0007669"/>
    <property type="project" value="UniProtKB-EC"/>
</dbReference>
<dbReference type="InterPro" id="IPR020843">
    <property type="entry name" value="ER"/>
</dbReference>
<dbReference type="FunFam" id="1.10.1200.10:FF:000013">
    <property type="entry name" value="Fatty acid synthase"/>
    <property type="match status" value="1"/>
</dbReference>
<evidence type="ECO:0000256" key="65">
    <source>
        <dbReference type="ARBA" id="ARBA00049422"/>
    </source>
</evidence>
<keyword evidence="15" id="KW-0702">S-nitrosylation</keyword>
<evidence type="ECO:0000256" key="5">
    <source>
        <dbReference type="ARBA" id="ARBA00012948"/>
    </source>
</evidence>
<dbReference type="InParanoid" id="A0A6P7LAB3"/>
<dbReference type="Pfam" id="PF02801">
    <property type="entry name" value="Ketoacyl-synt_C"/>
    <property type="match status" value="1"/>
</dbReference>
<comment type="catalytic activity">
    <reaction evidence="62">
        <text>(2E)-tetradecenoyl-[ACP] + NADPH + H(+) = tetradecanoyl-[ACP] + NADP(+)</text>
        <dbReference type="Rhea" id="RHEA:41896"/>
        <dbReference type="Rhea" id="RHEA-COMP:9647"/>
        <dbReference type="Rhea" id="RHEA-COMP:9648"/>
        <dbReference type="ChEBI" id="CHEBI:15378"/>
        <dbReference type="ChEBI" id="CHEBI:57783"/>
        <dbReference type="ChEBI" id="CHEBI:58349"/>
        <dbReference type="ChEBI" id="CHEBI:78475"/>
        <dbReference type="ChEBI" id="CHEBI:78477"/>
    </reaction>
    <physiologicalReaction direction="left-to-right" evidence="62">
        <dbReference type="Rhea" id="RHEA:41897"/>
    </physiologicalReaction>
</comment>
<evidence type="ECO:0000256" key="17">
    <source>
        <dbReference type="ARBA" id="ARBA00022832"/>
    </source>
</evidence>
<comment type="catalytic activity">
    <reaction evidence="64">
        <text>3-oxohexadecanoyl-[ACP] + NADPH + H(+) = (3R)-hydroxyhexadecanoyl-[ACP] + NADP(+)</text>
        <dbReference type="Rhea" id="RHEA:41904"/>
        <dbReference type="Rhea" id="RHEA-COMP:9649"/>
        <dbReference type="Rhea" id="RHEA-COMP:9650"/>
        <dbReference type="ChEBI" id="CHEBI:15378"/>
        <dbReference type="ChEBI" id="CHEBI:57783"/>
        <dbReference type="ChEBI" id="CHEBI:58349"/>
        <dbReference type="ChEBI" id="CHEBI:78478"/>
        <dbReference type="ChEBI" id="CHEBI:78480"/>
    </reaction>
    <physiologicalReaction direction="left-to-right" evidence="64">
        <dbReference type="Rhea" id="RHEA:41905"/>
    </physiologicalReaction>
</comment>
<dbReference type="FunFam" id="3.10.129.110:FF:000002">
    <property type="entry name" value="Fatty acid synthase"/>
    <property type="match status" value="1"/>
</dbReference>
<dbReference type="InterPro" id="IPR049900">
    <property type="entry name" value="PKS_mFAS_DH"/>
</dbReference>
<dbReference type="EC" id="2.3.1.39" evidence="9"/>
<evidence type="ECO:0000256" key="51">
    <source>
        <dbReference type="ARBA" id="ARBA00048289"/>
    </source>
</evidence>
<evidence type="ECO:0000256" key="23">
    <source>
        <dbReference type="ARBA" id="ARBA00023098"/>
    </source>
</evidence>
<keyword evidence="23" id="KW-0443">Lipid metabolism</keyword>
<dbReference type="InterPro" id="IPR018201">
    <property type="entry name" value="Ketoacyl_synth_AS"/>
</dbReference>
<evidence type="ECO:0000256" key="27">
    <source>
        <dbReference type="ARBA" id="ARBA00023332"/>
    </source>
</evidence>
<dbReference type="Gene3D" id="3.40.50.1820">
    <property type="entry name" value="alpha/beta hydrolase"/>
    <property type="match status" value="2"/>
</dbReference>
<dbReference type="Gene3D" id="3.40.47.10">
    <property type="match status" value="1"/>
</dbReference>
<comment type="catalytic activity">
    <reaction evidence="39">
        <text>hexanoyl-[ACP] + malonyl-[ACP] + H(+) = 3-oxooctanoyl-[ACP] + holo-[ACP] + CO2</text>
        <dbReference type="Rhea" id="RHEA:41836"/>
        <dbReference type="Rhea" id="RHEA-COMP:9623"/>
        <dbReference type="Rhea" id="RHEA-COMP:9632"/>
        <dbReference type="Rhea" id="RHEA-COMP:9633"/>
        <dbReference type="Rhea" id="RHEA-COMP:9685"/>
        <dbReference type="ChEBI" id="CHEBI:15378"/>
        <dbReference type="ChEBI" id="CHEBI:16526"/>
        <dbReference type="ChEBI" id="CHEBI:64479"/>
        <dbReference type="ChEBI" id="CHEBI:78449"/>
        <dbReference type="ChEBI" id="CHEBI:78459"/>
        <dbReference type="ChEBI" id="CHEBI:78460"/>
    </reaction>
    <physiologicalReaction direction="left-to-right" evidence="39">
        <dbReference type="Rhea" id="RHEA:41837"/>
    </physiologicalReaction>
</comment>
<comment type="pathway">
    <text evidence="1">Lipid metabolism; fatty acid biosynthesis.</text>
</comment>
<dbReference type="FunFam" id="3.40.50.1820:FF:000105">
    <property type="entry name" value="Fatty acid synthase"/>
    <property type="match status" value="1"/>
</dbReference>
<dbReference type="EC" id="4.2.1.59" evidence="6"/>
<accession>A0A6P7LAB3</accession>
<comment type="catalytic activity">
    <reaction evidence="37">
        <text>acetyl-CoA + n malonyl-CoA + 2n NADPH + 2n H(+) = a long-chain fatty acid + (n+1) CoA + n CO2 + 2n NADP(+).</text>
        <dbReference type="EC" id="2.3.1.85"/>
    </reaction>
</comment>
<comment type="catalytic activity">
    <reaction evidence="61">
        <text>decanoyl-[ACP] + malonyl-[ACP] + H(+) = 3-oxododecanoyl-[ACP] + holo-[ACP] + CO2</text>
        <dbReference type="Rhea" id="RHEA:41868"/>
        <dbReference type="Rhea" id="RHEA-COMP:9623"/>
        <dbReference type="Rhea" id="RHEA-COMP:9640"/>
        <dbReference type="Rhea" id="RHEA-COMP:9641"/>
        <dbReference type="Rhea" id="RHEA-COMP:9685"/>
        <dbReference type="ChEBI" id="CHEBI:15378"/>
        <dbReference type="ChEBI" id="CHEBI:16526"/>
        <dbReference type="ChEBI" id="CHEBI:64479"/>
        <dbReference type="ChEBI" id="CHEBI:78449"/>
        <dbReference type="ChEBI" id="CHEBI:78468"/>
        <dbReference type="ChEBI" id="CHEBI:78469"/>
    </reaction>
    <physiologicalReaction direction="left-to-right" evidence="61">
        <dbReference type="Rhea" id="RHEA:41869"/>
    </physiologicalReaction>
</comment>
<dbReference type="GO" id="GO:0005737">
    <property type="term" value="C:cytoplasm"/>
    <property type="evidence" value="ECO:0007669"/>
    <property type="project" value="TreeGrafter"/>
</dbReference>
<comment type="catalytic activity">
    <reaction evidence="33">
        <text>(3R)-hydroxyoctadecanoyl-[ACP] = (2E)-octadecenoyl-[ACP] + H2O</text>
        <dbReference type="Rhea" id="RHEA:41924"/>
        <dbReference type="Rhea" id="RHEA-COMP:9654"/>
        <dbReference type="Rhea" id="RHEA-COMP:9655"/>
        <dbReference type="ChEBI" id="CHEBI:15377"/>
        <dbReference type="ChEBI" id="CHEBI:78488"/>
        <dbReference type="ChEBI" id="CHEBI:78489"/>
    </reaction>
    <physiologicalReaction direction="left-to-right" evidence="33">
        <dbReference type="Rhea" id="RHEA:41925"/>
    </physiologicalReaction>
</comment>
<evidence type="ECO:0000256" key="49">
    <source>
        <dbReference type="ARBA" id="ARBA00048051"/>
    </source>
</evidence>
<evidence type="ECO:0000256" key="53">
    <source>
        <dbReference type="ARBA" id="ARBA00048420"/>
    </source>
</evidence>
<evidence type="ECO:0000256" key="36">
    <source>
        <dbReference type="ARBA" id="ARBA00023442"/>
    </source>
</evidence>
<comment type="function">
    <text evidence="36">Fatty acid synthetase is a multifunctional enzyme that catalyzes the de novo biosynthesis of long-chain saturated fatty acids starting from acetyl-CoA and malonyl-CoA in the presence of NADPH. This multifunctional protein contains 7 catalytic activities and a site for the binding of the prosthetic group 4'-phosphopantetheine of the acyl carrier protein ([ACP]) domain.</text>
</comment>
<dbReference type="Pfam" id="PF00109">
    <property type="entry name" value="ketoacyl-synt"/>
    <property type="match status" value="1"/>
</dbReference>
<feature type="region of interest" description="N-terminal hotdog fold" evidence="69">
    <location>
        <begin position="845"/>
        <end position="965"/>
    </location>
</feature>
<evidence type="ECO:0000256" key="48">
    <source>
        <dbReference type="ARBA" id="ARBA00047961"/>
    </source>
</evidence>
<comment type="catalytic activity">
    <reaction evidence="38">
        <text>3-oxooctadecanoyl-[ACP] + NADPH + H(+) = (3R)-hydroxyoctadecanoyl-[ACP] + NADP(+)</text>
        <dbReference type="Rhea" id="RHEA:41920"/>
        <dbReference type="Rhea" id="RHEA-COMP:9653"/>
        <dbReference type="Rhea" id="RHEA-COMP:9654"/>
        <dbReference type="ChEBI" id="CHEBI:15378"/>
        <dbReference type="ChEBI" id="CHEBI:57783"/>
        <dbReference type="ChEBI" id="CHEBI:58349"/>
        <dbReference type="ChEBI" id="CHEBI:78487"/>
        <dbReference type="ChEBI" id="CHEBI:78488"/>
    </reaction>
    <physiologicalReaction direction="left-to-right" evidence="38">
        <dbReference type="Rhea" id="RHEA:41921"/>
    </physiologicalReaction>
</comment>
<gene>
    <name evidence="74" type="primary">fasn</name>
</gene>
<dbReference type="InterPro" id="IPR016035">
    <property type="entry name" value="Acyl_Trfase/lysoPLipase"/>
</dbReference>
<evidence type="ECO:0000256" key="62">
    <source>
        <dbReference type="ARBA" id="ARBA00049171"/>
    </source>
</evidence>
<dbReference type="SUPFAM" id="SSF55048">
    <property type="entry name" value="Probable ACP-binding domain of malonyl-CoA ACP transacylase"/>
    <property type="match status" value="1"/>
</dbReference>
<dbReference type="InterPro" id="IPR011032">
    <property type="entry name" value="GroES-like_sf"/>
</dbReference>
<dbReference type="InterPro" id="IPR014030">
    <property type="entry name" value="Ketoacyl_synth_N"/>
</dbReference>
<dbReference type="GO" id="GO:0016297">
    <property type="term" value="F:fatty acyl-[ACP] hydrolase activity"/>
    <property type="evidence" value="ECO:0007669"/>
    <property type="project" value="UniProtKB-EC"/>
</dbReference>
<keyword evidence="12" id="KW-0444">Lipid biosynthesis</keyword>
<comment type="catalytic activity">
    <reaction evidence="60">
        <text>(2E)-octadecenoyl-[ACP] + NADPH + H(+) = octadecanoyl-[ACP] + NADP(+)</text>
        <dbReference type="Rhea" id="RHEA:41928"/>
        <dbReference type="Rhea" id="RHEA-COMP:9655"/>
        <dbReference type="Rhea" id="RHEA-COMP:9656"/>
        <dbReference type="ChEBI" id="CHEBI:15378"/>
        <dbReference type="ChEBI" id="CHEBI:57783"/>
        <dbReference type="ChEBI" id="CHEBI:58349"/>
        <dbReference type="ChEBI" id="CHEBI:78489"/>
        <dbReference type="ChEBI" id="CHEBI:78495"/>
    </reaction>
    <physiologicalReaction direction="left-to-right" evidence="60">
        <dbReference type="Rhea" id="RHEA:41929"/>
    </physiologicalReaction>
</comment>
<dbReference type="InterPro" id="IPR029058">
    <property type="entry name" value="AB_hydrolase_fold"/>
</dbReference>
<comment type="catalytic activity">
    <reaction evidence="46">
        <text>(2E)-hexenoyl-[ACP] + NADPH + H(+) = hexanoyl-[ACP] + NADP(+)</text>
        <dbReference type="Rhea" id="RHEA:41832"/>
        <dbReference type="Rhea" id="RHEA-COMP:9631"/>
        <dbReference type="Rhea" id="RHEA-COMP:9632"/>
        <dbReference type="ChEBI" id="CHEBI:15378"/>
        <dbReference type="ChEBI" id="CHEBI:57783"/>
        <dbReference type="ChEBI" id="CHEBI:58349"/>
        <dbReference type="ChEBI" id="CHEBI:78458"/>
        <dbReference type="ChEBI" id="CHEBI:78459"/>
    </reaction>
    <physiologicalReaction direction="left-to-right" evidence="46">
        <dbReference type="Rhea" id="RHEA:41833"/>
    </physiologicalReaction>
</comment>
<dbReference type="GO" id="GO:0004315">
    <property type="term" value="F:3-oxoacyl-[acyl-carrier-protein] synthase activity"/>
    <property type="evidence" value="ECO:0007669"/>
    <property type="project" value="UniProtKB-EC"/>
</dbReference>
<dbReference type="SMART" id="SM00829">
    <property type="entry name" value="PKS_ER"/>
    <property type="match status" value="1"/>
</dbReference>
<evidence type="ECO:0000256" key="18">
    <source>
        <dbReference type="ARBA" id="ARBA00022857"/>
    </source>
</evidence>
<keyword evidence="20" id="KW-0007">Acetylation</keyword>
<name>A0A6P7LAB3_BETSP</name>
<evidence type="ECO:0000256" key="13">
    <source>
        <dbReference type="ARBA" id="ARBA00022553"/>
    </source>
</evidence>
<keyword evidence="26" id="KW-0511">Multifunctional enzyme</keyword>
<evidence type="ECO:0000256" key="60">
    <source>
        <dbReference type="ARBA" id="ARBA00049019"/>
    </source>
</evidence>
<evidence type="ECO:0000256" key="67">
    <source>
        <dbReference type="ARBA" id="ARBA00049521"/>
    </source>
</evidence>
<evidence type="ECO:0000256" key="9">
    <source>
        <dbReference type="ARBA" id="ARBA00013258"/>
    </source>
</evidence>
<dbReference type="CDD" id="cd05195">
    <property type="entry name" value="enoyl_red"/>
    <property type="match status" value="1"/>
</dbReference>
<evidence type="ECO:0000256" key="30">
    <source>
        <dbReference type="ARBA" id="ARBA00023388"/>
    </source>
</evidence>
<dbReference type="Gene3D" id="3.90.180.10">
    <property type="entry name" value="Medium-chain alcohol dehydrogenases, catalytic domain"/>
    <property type="match status" value="1"/>
</dbReference>
<evidence type="ECO:0000259" key="72">
    <source>
        <dbReference type="PROSITE" id="PS52019"/>
    </source>
</evidence>
<dbReference type="EC" id="1.1.1.100" evidence="5"/>
<dbReference type="GO" id="GO:0019171">
    <property type="term" value="F:(3R)-hydroxyacyl-[acyl-carrier-protein] dehydratase activity"/>
    <property type="evidence" value="ECO:0007669"/>
    <property type="project" value="UniProtKB-EC"/>
</dbReference>
<dbReference type="SUPFAM" id="SSF52151">
    <property type="entry name" value="FabD/lysophospholipase-like"/>
    <property type="match status" value="1"/>
</dbReference>
<evidence type="ECO:0000256" key="61">
    <source>
        <dbReference type="ARBA" id="ARBA00049109"/>
    </source>
</evidence>
<evidence type="ECO:0000256" key="29">
    <source>
        <dbReference type="ARBA" id="ARBA00023373"/>
    </source>
</evidence>
<dbReference type="FunFam" id="3.40.366.10:FF:000005">
    <property type="entry name" value="Fatty acid synthase"/>
    <property type="match status" value="1"/>
</dbReference>
<evidence type="ECO:0000256" key="40">
    <source>
        <dbReference type="ARBA" id="ARBA00047400"/>
    </source>
</evidence>
<evidence type="ECO:0000256" key="66">
    <source>
        <dbReference type="ARBA" id="ARBA00049449"/>
    </source>
</evidence>
<dbReference type="FunCoup" id="A0A6P7LAB3">
    <property type="interactions" value="689"/>
</dbReference>
<dbReference type="PROSITE" id="PS52019">
    <property type="entry name" value="PKS_MFAS_DH"/>
    <property type="match status" value="1"/>
</dbReference>
<dbReference type="InterPro" id="IPR009081">
    <property type="entry name" value="PP-bd_ACP"/>
</dbReference>
<comment type="catalytic activity">
    <reaction evidence="31">
        <text>a (3R)-hydroxyacyl-[ACP] = a (2E)-enoyl-[ACP] + H2O</text>
        <dbReference type="Rhea" id="RHEA:13097"/>
        <dbReference type="Rhea" id="RHEA-COMP:9925"/>
        <dbReference type="Rhea" id="RHEA-COMP:9945"/>
        <dbReference type="ChEBI" id="CHEBI:15377"/>
        <dbReference type="ChEBI" id="CHEBI:78784"/>
        <dbReference type="ChEBI" id="CHEBI:78827"/>
        <dbReference type="EC" id="4.2.1.59"/>
    </reaction>
    <physiologicalReaction direction="left-to-right" evidence="31">
        <dbReference type="Rhea" id="RHEA:13098"/>
    </physiologicalReaction>
</comment>
<comment type="catalytic activity">
    <reaction evidence="42">
        <text>tetradecanoyl-[ACP] + malonyl-[ACP] + H(+) = 3-oxohexadecanoyl-[ACP] + holo-[ACP] + CO2</text>
        <dbReference type="Rhea" id="RHEA:41900"/>
        <dbReference type="Rhea" id="RHEA-COMP:9623"/>
        <dbReference type="Rhea" id="RHEA-COMP:9648"/>
        <dbReference type="Rhea" id="RHEA-COMP:9649"/>
        <dbReference type="Rhea" id="RHEA-COMP:9685"/>
        <dbReference type="ChEBI" id="CHEBI:15378"/>
        <dbReference type="ChEBI" id="CHEBI:16526"/>
        <dbReference type="ChEBI" id="CHEBI:64479"/>
        <dbReference type="ChEBI" id="CHEBI:78449"/>
        <dbReference type="ChEBI" id="CHEBI:78477"/>
        <dbReference type="ChEBI" id="CHEBI:78478"/>
    </reaction>
    <physiologicalReaction direction="left-to-right" evidence="42">
        <dbReference type="Rhea" id="RHEA:41901"/>
    </physiologicalReaction>
</comment>
<keyword evidence="73" id="KW-1185">Reference proteome</keyword>
<keyword evidence="13" id="KW-0597">Phosphoprotein</keyword>
<dbReference type="SMART" id="SM00827">
    <property type="entry name" value="PKS_AT"/>
    <property type="match status" value="1"/>
</dbReference>
<evidence type="ECO:0000256" key="57">
    <source>
        <dbReference type="ARBA" id="ARBA00048691"/>
    </source>
</evidence>
<dbReference type="CDD" id="cd00833">
    <property type="entry name" value="PKS"/>
    <property type="match status" value="1"/>
</dbReference>
<dbReference type="GO" id="GO:0004312">
    <property type="term" value="F:fatty acid synthase activity"/>
    <property type="evidence" value="ECO:0007669"/>
    <property type="project" value="UniProtKB-EC"/>
</dbReference>
<evidence type="ECO:0000256" key="22">
    <source>
        <dbReference type="ARBA" id="ARBA00023027"/>
    </source>
</evidence>
<evidence type="ECO:0000256" key="2">
    <source>
        <dbReference type="ARBA" id="ARBA00012004"/>
    </source>
</evidence>
<evidence type="ECO:0000256" key="12">
    <source>
        <dbReference type="ARBA" id="ARBA00022516"/>
    </source>
</evidence>
<dbReference type="KEGG" id="bspl:114845882"/>
<dbReference type="Pfam" id="PF16197">
    <property type="entry name" value="KAsynt_C_assoc"/>
    <property type="match status" value="1"/>
</dbReference>
<evidence type="ECO:0000313" key="74">
    <source>
        <dbReference type="RefSeq" id="XP_028990269.1"/>
    </source>
</evidence>
<evidence type="ECO:0000256" key="69">
    <source>
        <dbReference type="PROSITE-ProRule" id="PRU01363"/>
    </source>
</evidence>
<dbReference type="InterPro" id="IPR036736">
    <property type="entry name" value="ACP-like_sf"/>
</dbReference>
<evidence type="ECO:0000256" key="59">
    <source>
        <dbReference type="ARBA" id="ARBA00048935"/>
    </source>
</evidence>
<comment type="catalytic activity">
    <reaction evidence="49">
        <text>hexadecanoyl-[ACP] + malonyl-[ACP] + H(+) = 3-oxooctadecanoyl-[ACP] + holo-[ACP] + CO2</text>
        <dbReference type="Rhea" id="RHEA:41916"/>
        <dbReference type="Rhea" id="RHEA-COMP:9623"/>
        <dbReference type="Rhea" id="RHEA-COMP:9652"/>
        <dbReference type="Rhea" id="RHEA-COMP:9653"/>
        <dbReference type="Rhea" id="RHEA-COMP:9685"/>
        <dbReference type="ChEBI" id="CHEBI:15378"/>
        <dbReference type="ChEBI" id="CHEBI:16526"/>
        <dbReference type="ChEBI" id="CHEBI:64479"/>
        <dbReference type="ChEBI" id="CHEBI:78449"/>
        <dbReference type="ChEBI" id="CHEBI:78483"/>
        <dbReference type="ChEBI" id="CHEBI:78487"/>
    </reaction>
    <physiologicalReaction direction="left-to-right" evidence="49">
        <dbReference type="Rhea" id="RHEA:41917"/>
    </physiologicalReaction>
</comment>
<dbReference type="InterPro" id="IPR050091">
    <property type="entry name" value="PKS_NRPS_Biosynth_Enz"/>
</dbReference>
<dbReference type="GO" id="GO:0004314">
    <property type="term" value="F:[acyl-carrier-protein] S-malonyltransferase activity"/>
    <property type="evidence" value="ECO:0007669"/>
    <property type="project" value="UniProtKB-EC"/>
</dbReference>
<keyword evidence="19" id="KW-0663">Pyridoxal phosphate</keyword>
<evidence type="ECO:0000256" key="31">
    <source>
        <dbReference type="ARBA" id="ARBA00023394"/>
    </source>
</evidence>
<comment type="catalytic activity">
    <reaction evidence="63">
        <text>3-oxododecanoyl-[ACP] + NADPH + H(+) = (3R)-hydroxydodecanoyl-[ACP] + NADP(+)</text>
        <dbReference type="Rhea" id="RHEA:41872"/>
        <dbReference type="Rhea" id="RHEA-COMP:9641"/>
        <dbReference type="Rhea" id="RHEA-COMP:9642"/>
        <dbReference type="ChEBI" id="CHEBI:15378"/>
        <dbReference type="ChEBI" id="CHEBI:57783"/>
        <dbReference type="ChEBI" id="CHEBI:58349"/>
        <dbReference type="ChEBI" id="CHEBI:78469"/>
        <dbReference type="ChEBI" id="CHEBI:78470"/>
    </reaction>
    <physiologicalReaction direction="left-to-right" evidence="63">
        <dbReference type="Rhea" id="RHEA:41873"/>
    </physiologicalReaction>
</comment>
<dbReference type="EC" id="2.3.1.41" evidence="7"/>
<evidence type="ECO:0000256" key="33">
    <source>
        <dbReference type="ARBA" id="ARBA00023399"/>
    </source>
</evidence>
<dbReference type="InterPro" id="IPR057326">
    <property type="entry name" value="KR_dom"/>
</dbReference>
<dbReference type="PROSITE" id="PS52004">
    <property type="entry name" value="KS3_2"/>
    <property type="match status" value="1"/>
</dbReference>
<dbReference type="CDD" id="cd08954">
    <property type="entry name" value="KR_1_FAS_SDR_x"/>
    <property type="match status" value="1"/>
</dbReference>
<dbReference type="GO" id="GO:0004316">
    <property type="term" value="F:3-oxoacyl-[acyl-carrier-protein] reductase (NADPH) activity"/>
    <property type="evidence" value="ECO:0007669"/>
    <property type="project" value="UniProtKB-EC"/>
</dbReference>
<keyword evidence="17" id="KW-0276">Fatty acid metabolism</keyword>
<proteinExistence type="predicted"/>
<comment type="catalytic activity">
    <reaction evidence="58">
        <text>hexadecanoyl-[ACP] + H2O = hexadecanoate + holo-[ACP] + H(+)</text>
        <dbReference type="Rhea" id="RHEA:41932"/>
        <dbReference type="Rhea" id="RHEA-COMP:9652"/>
        <dbReference type="Rhea" id="RHEA-COMP:9685"/>
        <dbReference type="ChEBI" id="CHEBI:7896"/>
        <dbReference type="ChEBI" id="CHEBI:15377"/>
        <dbReference type="ChEBI" id="CHEBI:15378"/>
        <dbReference type="ChEBI" id="CHEBI:64479"/>
        <dbReference type="ChEBI" id="CHEBI:78483"/>
        <dbReference type="EC" id="3.1.2.14"/>
    </reaction>
    <physiologicalReaction direction="left-to-right" evidence="58">
        <dbReference type="Rhea" id="RHEA:41933"/>
    </physiologicalReaction>
</comment>
<evidence type="ECO:0000256" key="42">
    <source>
        <dbReference type="ARBA" id="ARBA00047451"/>
    </source>
</evidence>
<evidence type="ECO:0000256" key="52">
    <source>
        <dbReference type="ARBA" id="ARBA00048404"/>
    </source>
</evidence>
<dbReference type="GO" id="GO:0006633">
    <property type="term" value="P:fatty acid biosynthetic process"/>
    <property type="evidence" value="ECO:0007669"/>
    <property type="project" value="UniProtKB-UniPathway"/>
</dbReference>
<dbReference type="InterPro" id="IPR001227">
    <property type="entry name" value="Ac_transferase_dom_sf"/>
</dbReference>
<keyword evidence="16" id="KW-0378">Hydrolase</keyword>
<evidence type="ECO:0000256" key="54">
    <source>
        <dbReference type="ARBA" id="ARBA00048506"/>
    </source>
</evidence>
<dbReference type="GO" id="GO:0031177">
    <property type="term" value="F:phosphopantetheine binding"/>
    <property type="evidence" value="ECO:0007669"/>
    <property type="project" value="InterPro"/>
</dbReference>
<dbReference type="Pfam" id="PF21089">
    <property type="entry name" value="PKS_DH_N"/>
    <property type="match status" value="1"/>
</dbReference>
<dbReference type="FunFam" id="3.40.47.10:FF:000033">
    <property type="entry name" value="Fatty acid synthase"/>
    <property type="match status" value="1"/>
</dbReference>
<evidence type="ECO:0000256" key="1">
    <source>
        <dbReference type="ARBA" id="ARBA00005194"/>
    </source>
</evidence>
<comment type="catalytic activity">
    <reaction evidence="29">
        <text>(3R)-hydroxyhexanoyl-[ACP] = (2E)-hexenoyl-[ACP] + H2O</text>
        <dbReference type="Rhea" id="RHEA:41828"/>
        <dbReference type="Rhea" id="RHEA-COMP:9630"/>
        <dbReference type="Rhea" id="RHEA-COMP:9631"/>
        <dbReference type="ChEBI" id="CHEBI:15377"/>
        <dbReference type="ChEBI" id="CHEBI:78457"/>
        <dbReference type="ChEBI" id="CHEBI:78458"/>
    </reaction>
    <physiologicalReaction direction="left-to-right" evidence="29">
        <dbReference type="Rhea" id="RHEA:41829"/>
    </physiologicalReaction>
</comment>
<comment type="catalytic activity">
    <reaction evidence="32">
        <text>(3R)-hydroxytetradecanoyl-[ACP] = (2E)-tetradecenoyl-[ACP] + H2O</text>
        <dbReference type="Rhea" id="RHEA:41892"/>
        <dbReference type="Rhea" id="RHEA-COMP:9646"/>
        <dbReference type="Rhea" id="RHEA-COMP:9647"/>
        <dbReference type="ChEBI" id="CHEBI:15377"/>
        <dbReference type="ChEBI" id="CHEBI:78474"/>
        <dbReference type="ChEBI" id="CHEBI:78475"/>
    </reaction>
    <physiologicalReaction direction="left-to-right" evidence="32">
        <dbReference type="Rhea" id="RHEA:41893"/>
    </physiologicalReaction>
</comment>
<evidence type="ECO:0000256" key="50">
    <source>
        <dbReference type="ARBA" id="ARBA00048281"/>
    </source>
</evidence>
<evidence type="ECO:0000256" key="11">
    <source>
        <dbReference type="ARBA" id="ARBA00022450"/>
    </source>
</evidence>
<dbReference type="FunFam" id="3.40.50.720:FF:000209">
    <property type="entry name" value="Polyketide synthase Pks12"/>
    <property type="match status" value="1"/>
</dbReference>
<dbReference type="PROSITE" id="PS00606">
    <property type="entry name" value="KS3_1"/>
    <property type="match status" value="1"/>
</dbReference>
<evidence type="ECO:0000256" key="6">
    <source>
        <dbReference type="ARBA" id="ARBA00013167"/>
    </source>
</evidence>
<comment type="catalytic activity">
    <reaction evidence="45">
        <text>(2E)-hexadecenoyl-[ACP] + NADPH + H(+) = hexadecanoyl-[ACP] + NADP(+)</text>
        <dbReference type="Rhea" id="RHEA:41912"/>
        <dbReference type="Rhea" id="RHEA-COMP:9651"/>
        <dbReference type="Rhea" id="RHEA-COMP:9652"/>
        <dbReference type="ChEBI" id="CHEBI:15378"/>
        <dbReference type="ChEBI" id="CHEBI:57783"/>
        <dbReference type="ChEBI" id="CHEBI:58349"/>
        <dbReference type="ChEBI" id="CHEBI:78481"/>
        <dbReference type="ChEBI" id="CHEBI:78483"/>
    </reaction>
    <physiologicalReaction direction="left-to-right" evidence="45">
        <dbReference type="Rhea" id="RHEA:41913"/>
    </physiologicalReaction>
</comment>
<evidence type="ECO:0000256" key="37">
    <source>
        <dbReference type="ARBA" id="ARBA00044883"/>
    </source>
</evidence>
<comment type="catalytic activity">
    <reaction evidence="35">
        <text>(3R)-hydroxybutanoyl-[ACP] = (2E)-butenoyl-[ACP] + H2O</text>
        <dbReference type="Rhea" id="RHEA:41808"/>
        <dbReference type="Rhea" id="RHEA-COMP:9626"/>
        <dbReference type="Rhea" id="RHEA-COMP:9627"/>
        <dbReference type="ChEBI" id="CHEBI:15377"/>
        <dbReference type="ChEBI" id="CHEBI:78451"/>
        <dbReference type="ChEBI" id="CHEBI:78453"/>
    </reaction>
    <physiologicalReaction direction="left-to-right" evidence="35">
        <dbReference type="Rhea" id="RHEA:41809"/>
    </physiologicalReaction>
</comment>
<dbReference type="GeneID" id="114845882"/>
<dbReference type="CTD" id="2194"/>
<dbReference type="Gene3D" id="3.30.70.3290">
    <property type="match status" value="1"/>
</dbReference>
<dbReference type="InterPro" id="IPR032821">
    <property type="entry name" value="PKS_assoc"/>
</dbReference>
<evidence type="ECO:0000256" key="47">
    <source>
        <dbReference type="ARBA" id="ARBA00047953"/>
    </source>
</evidence>
<dbReference type="SMART" id="SM00825">
    <property type="entry name" value="PKS_KS"/>
    <property type="match status" value="1"/>
</dbReference>
<evidence type="ECO:0000256" key="16">
    <source>
        <dbReference type="ARBA" id="ARBA00022801"/>
    </source>
</evidence>
<evidence type="ECO:0000256" key="8">
    <source>
        <dbReference type="ARBA" id="ARBA00013256"/>
    </source>
</evidence>
<comment type="catalytic activity">
    <reaction evidence="41">
        <text>3-oxodecanoyl-[ACP] + NADPH + H(+) = (3R)-hydroxydecanoyl-[ACP] + NADP(+)</text>
        <dbReference type="Rhea" id="RHEA:41856"/>
        <dbReference type="Rhea" id="RHEA-COMP:9637"/>
        <dbReference type="Rhea" id="RHEA-COMP:9638"/>
        <dbReference type="ChEBI" id="CHEBI:15378"/>
        <dbReference type="ChEBI" id="CHEBI:57783"/>
        <dbReference type="ChEBI" id="CHEBI:58349"/>
        <dbReference type="ChEBI" id="CHEBI:78464"/>
        <dbReference type="ChEBI" id="CHEBI:78466"/>
    </reaction>
    <physiologicalReaction direction="left-to-right" evidence="41">
        <dbReference type="Rhea" id="RHEA:41857"/>
    </physiologicalReaction>
</comment>
<feature type="domain" description="Ketosynthase family 3 (KS3)" evidence="71">
    <location>
        <begin position="1"/>
        <end position="406"/>
    </location>
</feature>
<dbReference type="InterPro" id="IPR013968">
    <property type="entry name" value="PKS_KR"/>
</dbReference>
<reference evidence="74" key="1">
    <citation type="submission" date="2025-08" db="UniProtKB">
        <authorList>
            <consortium name="RefSeq"/>
        </authorList>
    </citation>
    <scope>IDENTIFICATION</scope>
</reference>
<dbReference type="FunFam" id="3.40.50.1820:FF:000059">
    <property type="entry name" value="Fatty acid synthase"/>
    <property type="match status" value="1"/>
</dbReference>
<organism evidence="73 74">
    <name type="scientific">Betta splendens</name>
    <name type="common">Siamese fighting fish</name>
    <dbReference type="NCBI Taxonomy" id="158456"/>
    <lineage>
        <taxon>Eukaryota</taxon>
        <taxon>Metazoa</taxon>
        <taxon>Chordata</taxon>
        <taxon>Craniata</taxon>
        <taxon>Vertebrata</taxon>
        <taxon>Euteleostomi</taxon>
        <taxon>Actinopterygii</taxon>
        <taxon>Neopterygii</taxon>
        <taxon>Teleostei</taxon>
        <taxon>Neoteleostei</taxon>
        <taxon>Acanthomorphata</taxon>
        <taxon>Anabantaria</taxon>
        <taxon>Anabantiformes</taxon>
        <taxon>Anabantoidei</taxon>
        <taxon>Osphronemidae</taxon>
        <taxon>Betta</taxon>
    </lineage>
</organism>
<evidence type="ECO:0000256" key="35">
    <source>
        <dbReference type="ARBA" id="ARBA00023402"/>
    </source>
</evidence>
<evidence type="ECO:0000256" key="3">
    <source>
        <dbReference type="ARBA" id="ARBA00012480"/>
    </source>
</evidence>
<evidence type="ECO:0000256" key="4">
    <source>
        <dbReference type="ARBA" id="ARBA00012873"/>
    </source>
</evidence>
<dbReference type="PANTHER" id="PTHR43775">
    <property type="entry name" value="FATTY ACID SYNTHASE"/>
    <property type="match status" value="1"/>
</dbReference>
<evidence type="ECO:0000256" key="34">
    <source>
        <dbReference type="ARBA" id="ARBA00023401"/>
    </source>
</evidence>
<dbReference type="SUPFAM" id="SSF51735">
    <property type="entry name" value="NAD(P)-binding Rossmann-fold domains"/>
    <property type="match status" value="2"/>
</dbReference>
<sequence length="2505" mass="272277">MEDIVVAGMSGRLPESDNLEEFWENLINGVDMVTEDNRRWTPGLHGLPKRNGKLKDISHFDAAFFGVHPKQAHTMDPQLRLMLEVAYEAILDGGLNPATLRGTKTGVYIGVSGSEAGEAFSRDPEELLGYSMTGCQRAMLANRLSYFFDFSGPSTAIDTACSSSLLALENAFHAIRQGHCEAALVGGVNLLLKPNTSVQFMKLGMLSPEGTCKSFDSSGNGYCRSEAAVAVLLTKRTMARRVYATVVNAGNNTDGYKEQGVTFPSGEMQQRLVRSLYEEANITPDQVEYIEAHGTGTKVGDPQEVNGIVSVFCTSRKEPLLIGSTKSNMGHPEPASGLAAMAKVLLSLERGVWAPNLHFSSPNPDIPALTDGRVQVVDKPVPVKGGIVGVNSFGFGGSNVHVILRPAKKAADMISPPRTAPRLLQACGRTEAAVGALLQRGKEHAGDDGFLSLLNEVAGAPVGNMPYRGYALVGSQGDTTEVQQVQASARPLWYVCSGMGTQWAGMGRSLMQLPDFRASILRSDAALKETGLVVSRLLMEAGDATFEDTVHAFVGLAAIQIAQIDLLSKMGLQPDGIVGHSVGELACGYADGSLGHNEAILAAYWRGRCIKEAKLPPGGMAAVGLTWKECMDQCPQGIVPACHNAEDTVTISGPQEAISKFVAELKEQGVFAKEVRSAGVAFHSYYMASIAPVLLDALKKVIKEPRQRSSRWVSTSIPQSQWDSPLALYSSADYHVNNLVSPVLFQEALSLVPENAVVVEIAPHALLQAILKRSLKQTCSIVPLMKRGHNNNTEYFLSNIGKIYMNGINVDANSLYPAVKYPVPVGTPLISSLVQWDHAQTWDVPKVEDFSSSGGSNSAAIYNIDMNPESKDYYLAGHCIDGRILYPATGYLVLAWRTLMKSLGAVMDVTPVAFEDITIHNATILPKSGSVRLEVHFMPSTSKFEVSENGNLAVSGRVSILEDAALDAFRSQISHQAPYKDGDAKEKLTSHDIYKELRLRGYDYGGAFRGILESNNEGDSGKLHWTGNWVTFLDTMLQMLVVGLSGRSLRLPTRIRSVRIDPVAHLEKVFKYRDEEQAVDVRVSRCLDHIVAGGAQICGLHATVAPRRQQQQSPPTLEEFVFVPYVETECLTADGKLAQELRLCKGLICKLQQKLAVHGVKLSIPGLQEQSEGPLPSQEPSEPDLVRLLALLCSLELNGNLQSELKQTVERERACLLQDALLHGLLDHSTLRHCLDTAMENSTPGRIKVLEALSNDGQLFTRVVPLLNIQPMMHIDYVATATDLDLLNPHQATLEELAVASAQWDPLMGPAPGGVVGGADLVVCNHAWGPVNMDPAVLVANLSSGTKQGGFVLLHTLLKGDTLGETVSFLSSTTQSSRGLLTQAEWEKVFSEASLRLVAVKKSFYGSALFLCRSLPPGKQPVFLPVDSTDYQWVEKLKVIMAESSDSPVWLTASKPNCGIVGMVNCLRQEPGGNRIRCAFVSNLNESSAAPTLQPGQKSMQSVLEGDLVMNVFRDGHWGCFRHQLISHDQNEELTEHAYVNVLTRGDLSSLRWIASPLRHYVASDPNVQLCRVHYSSLNFRDIMLATGKLPPDAIPGNLALQQCMLGMEFSGHDQTGRRVMGLLPAKGLATSVDADKRFLWDVPSSWTLEQAASVPVVYATAYYSLVVRGRLRPGETLLIHSGSGGVGQAAIAIALSRKCKVFTTVGSAEKRAYLQERFPQLSAESFANSRDTSFEQHILLHTQGKGVDVVLNSLAEDKLQASIRCLARHGRFLEIGKFDLSNNSPLGMALFLKNVAFHGILLDALFEEGNKEWEDVSQLLKQGIVEGVVQPLKTTVFGRDQVEEAFRYMAQGKHIGKVILQVCEEKRSASPSPLPAICRTFCPASHSYIITGGLGGFGLELAQWLIERGARKLVLTSRSGIRNGYQAKRVHEWRSQGVNVLVSTNDVSRLEGTERLIAEAGTLGPVGGVFHLAMVLKDGMLENLTSQHFLDVNKPKYEGTLNLDKVTRDSCPDLSYFVAFSSVSCGRGNAGQSNYGYANSAMERVCEKRRHDGLPGLAVQWGAIGDVGVVLETMGGNDTVIGGTLPQRMASCVEVLDLFLCQRRPVMSSFVLAERTAVKSEAGSQRDLVEAVANILGVRDVNSLNADASLADLGLDSLMGVEVRQTLERDYDIVMAIREIRQLTINKLREIAHNKPGQSKAAAARGVGSVLESDLTQLLVNPDDPTVTPINKVQSQERPLFLVHPIEGSVSAFKTLASKLSVPCYGLQCTKDAPLDSIQSLAAYYVNCIRQVQPDGPYRIAGYSFGACVAFEMCSQLQTHNCPVEDLFLFDGSHSYVAAYTQSYRAKLTPGNESQAETEALCAFIQQFTGIEYNKLLETLLPLSDLEARVKVAVDLITSSHKNISPDLLHFAASTFYYKLKAADGYVPATKYHGNVVLLRAKTSSDYEQALGADYKLSEVCDGKVWVHVIEGDHRTFLQGQGVESIGNIIVSSLAEQRMAARDG</sequence>
<keyword evidence="14" id="KW-0808">Transferase</keyword>
<dbReference type="Pfam" id="PF21149">
    <property type="entry name" value="FAS_pseudo-KR"/>
    <property type="match status" value="1"/>
</dbReference>
<dbReference type="UniPathway" id="UPA00094"/>
<dbReference type="InterPro" id="IPR020841">
    <property type="entry name" value="PKS_Beta-ketoAc_synthase_dom"/>
</dbReference>
<dbReference type="PANTHER" id="PTHR43775:SF7">
    <property type="entry name" value="FATTY ACID SYNTHASE"/>
    <property type="match status" value="1"/>
</dbReference>
<evidence type="ECO:0000256" key="10">
    <source>
        <dbReference type="ARBA" id="ARBA00018769"/>
    </source>
</evidence>
<comment type="catalytic activity">
    <reaction evidence="53">
        <text>(2E)-octenoyl-[ACP] + NADPH + H(+) = octanoyl-[ACP] + NADP(+)</text>
        <dbReference type="Rhea" id="RHEA:41848"/>
        <dbReference type="Rhea" id="RHEA-COMP:9635"/>
        <dbReference type="Rhea" id="RHEA-COMP:9636"/>
        <dbReference type="ChEBI" id="CHEBI:15378"/>
        <dbReference type="ChEBI" id="CHEBI:57783"/>
        <dbReference type="ChEBI" id="CHEBI:58349"/>
        <dbReference type="ChEBI" id="CHEBI:78462"/>
        <dbReference type="ChEBI" id="CHEBI:78463"/>
    </reaction>
    <physiologicalReaction direction="left-to-right" evidence="53">
        <dbReference type="Rhea" id="RHEA:41849"/>
    </physiologicalReaction>
</comment>
<dbReference type="EC" id="1.3.1.39" evidence="2"/>
<evidence type="ECO:0000256" key="39">
    <source>
        <dbReference type="ARBA" id="ARBA00047394"/>
    </source>
</evidence>
<keyword evidence="11" id="KW-0596">Phosphopantetheine</keyword>
<feature type="domain" description="PKS/mFAS DH" evidence="72">
    <location>
        <begin position="845"/>
        <end position="1111"/>
    </location>
</feature>
<comment type="catalytic activity">
    <reaction evidence="48">
        <text>acetyl-[ACP] + malonyl-[ACP] + H(+) = 3-oxobutanoyl-[ACP] + holo-[ACP] + CO2</text>
        <dbReference type="Rhea" id="RHEA:41800"/>
        <dbReference type="Rhea" id="RHEA-COMP:9621"/>
        <dbReference type="Rhea" id="RHEA-COMP:9623"/>
        <dbReference type="Rhea" id="RHEA-COMP:9625"/>
        <dbReference type="Rhea" id="RHEA-COMP:9685"/>
        <dbReference type="ChEBI" id="CHEBI:15378"/>
        <dbReference type="ChEBI" id="CHEBI:16526"/>
        <dbReference type="ChEBI" id="CHEBI:64479"/>
        <dbReference type="ChEBI" id="CHEBI:78446"/>
        <dbReference type="ChEBI" id="CHEBI:78449"/>
        <dbReference type="ChEBI" id="CHEBI:78450"/>
    </reaction>
    <physiologicalReaction direction="left-to-right" evidence="48">
        <dbReference type="Rhea" id="RHEA:41801"/>
    </physiologicalReaction>
</comment>
<evidence type="ECO:0000313" key="73">
    <source>
        <dbReference type="Proteomes" id="UP000515150"/>
    </source>
</evidence>
<dbReference type="InterPro" id="IPR029063">
    <property type="entry name" value="SAM-dependent_MTases_sf"/>
</dbReference>
<comment type="catalytic activity">
    <reaction evidence="47">
        <text>3-oxobutanoyl-[ACP] + NADPH + H(+) = (3R)-hydroxybutanoyl-[ACP] + NADP(+)</text>
        <dbReference type="Rhea" id="RHEA:41804"/>
        <dbReference type="Rhea" id="RHEA-COMP:9625"/>
        <dbReference type="Rhea" id="RHEA-COMP:9626"/>
        <dbReference type="ChEBI" id="CHEBI:15378"/>
        <dbReference type="ChEBI" id="CHEBI:57783"/>
        <dbReference type="ChEBI" id="CHEBI:58349"/>
        <dbReference type="ChEBI" id="CHEBI:78450"/>
        <dbReference type="ChEBI" id="CHEBI:78451"/>
    </reaction>
    <physiologicalReaction direction="left-to-right" evidence="47">
        <dbReference type="Rhea" id="RHEA:41805"/>
    </physiologicalReaction>
</comment>
<dbReference type="Pfam" id="PF13602">
    <property type="entry name" value="ADH_zinc_N_2"/>
    <property type="match status" value="1"/>
</dbReference>
<dbReference type="InterPro" id="IPR049391">
    <property type="entry name" value="FAS_pseudo-KR"/>
</dbReference>